<dbReference type="Gene3D" id="3.30.160.60">
    <property type="entry name" value="Classic Zinc Finger"/>
    <property type="match status" value="1"/>
</dbReference>
<keyword evidence="1" id="KW-0862">Zinc</keyword>
<keyword evidence="1" id="KW-0863">Zinc-finger</keyword>
<gene>
    <name evidence="4" type="ORF">M427DRAFT_300622</name>
</gene>
<dbReference type="InterPro" id="IPR036236">
    <property type="entry name" value="Znf_C2H2_sf"/>
</dbReference>
<organism evidence="4 5">
    <name type="scientific">Gonapodya prolifera (strain JEL478)</name>
    <name type="common">Monoblepharis prolifera</name>
    <dbReference type="NCBI Taxonomy" id="1344416"/>
    <lineage>
        <taxon>Eukaryota</taxon>
        <taxon>Fungi</taxon>
        <taxon>Fungi incertae sedis</taxon>
        <taxon>Chytridiomycota</taxon>
        <taxon>Chytridiomycota incertae sedis</taxon>
        <taxon>Monoblepharidomycetes</taxon>
        <taxon>Monoblepharidales</taxon>
        <taxon>Gonapodyaceae</taxon>
        <taxon>Gonapodya</taxon>
    </lineage>
</organism>
<sequence>MLSSFVNLTGDQSLVSSSSPYQKSSRLPPTTSDSQDEAVVKVKDEKSTKRRHSSTVQPRTRRKSLTDEEYDEERGAVTKRITEITDGRYYNVDMTPFLPGVSQFHIDELKPFQCKAEDCGKKYKNLVGIISHHHTVHAGLPEASEEDPKPYKCEIGDCDLEYKHLDSPTTLKEDMQSSHHTLLVVGIQERGKNDVKCLLKLRKRRTRSLTPAMRRIV</sequence>
<dbReference type="SUPFAM" id="SSF57667">
    <property type="entry name" value="beta-beta-alpha zinc fingers"/>
    <property type="match status" value="1"/>
</dbReference>
<dbReference type="PROSITE" id="PS00028">
    <property type="entry name" value="ZINC_FINGER_C2H2_1"/>
    <property type="match status" value="1"/>
</dbReference>
<feature type="compositionally biased region" description="Polar residues" evidence="2">
    <location>
        <begin position="1"/>
        <end position="33"/>
    </location>
</feature>
<dbReference type="OrthoDB" id="3269380at2759"/>
<evidence type="ECO:0000313" key="4">
    <source>
        <dbReference type="EMBL" id="KXS16093.1"/>
    </source>
</evidence>
<feature type="domain" description="C2H2-type" evidence="3">
    <location>
        <begin position="112"/>
        <end position="142"/>
    </location>
</feature>
<protein>
    <recommendedName>
        <fullName evidence="3">C2H2-type domain-containing protein</fullName>
    </recommendedName>
</protein>
<keyword evidence="1" id="KW-0479">Metal-binding</keyword>
<proteinExistence type="predicted"/>
<reference evidence="4 5" key="1">
    <citation type="journal article" date="2015" name="Genome Biol. Evol.">
        <title>Phylogenomic analyses indicate that early fungi evolved digesting cell walls of algal ancestors of land plants.</title>
        <authorList>
            <person name="Chang Y."/>
            <person name="Wang S."/>
            <person name="Sekimoto S."/>
            <person name="Aerts A.L."/>
            <person name="Choi C."/>
            <person name="Clum A."/>
            <person name="LaButti K.M."/>
            <person name="Lindquist E.A."/>
            <person name="Yee Ngan C."/>
            <person name="Ohm R.A."/>
            <person name="Salamov A.A."/>
            <person name="Grigoriev I.V."/>
            <person name="Spatafora J.W."/>
            <person name="Berbee M.L."/>
        </authorList>
    </citation>
    <scope>NUCLEOTIDE SEQUENCE [LARGE SCALE GENOMIC DNA]</scope>
    <source>
        <strain evidence="4 5">JEL478</strain>
    </source>
</reference>
<feature type="region of interest" description="Disordered" evidence="2">
    <location>
        <begin position="1"/>
        <end position="75"/>
    </location>
</feature>
<dbReference type="EMBL" id="KQ965756">
    <property type="protein sequence ID" value="KXS16093.1"/>
    <property type="molecule type" value="Genomic_DNA"/>
</dbReference>
<name>A0A139AI49_GONPJ</name>
<evidence type="ECO:0000313" key="5">
    <source>
        <dbReference type="Proteomes" id="UP000070544"/>
    </source>
</evidence>
<evidence type="ECO:0000256" key="2">
    <source>
        <dbReference type="SAM" id="MobiDB-lite"/>
    </source>
</evidence>
<evidence type="ECO:0000259" key="3">
    <source>
        <dbReference type="PROSITE" id="PS50157"/>
    </source>
</evidence>
<feature type="compositionally biased region" description="Basic and acidic residues" evidence="2">
    <location>
        <begin position="38"/>
        <end position="47"/>
    </location>
</feature>
<accession>A0A139AI49</accession>
<dbReference type="Proteomes" id="UP000070544">
    <property type="component" value="Unassembled WGS sequence"/>
</dbReference>
<dbReference type="AlphaFoldDB" id="A0A139AI49"/>
<dbReference type="PROSITE" id="PS50157">
    <property type="entry name" value="ZINC_FINGER_C2H2_2"/>
    <property type="match status" value="1"/>
</dbReference>
<feature type="compositionally biased region" description="Basic residues" evidence="2">
    <location>
        <begin position="48"/>
        <end position="63"/>
    </location>
</feature>
<dbReference type="InterPro" id="IPR013087">
    <property type="entry name" value="Znf_C2H2_type"/>
</dbReference>
<evidence type="ECO:0000256" key="1">
    <source>
        <dbReference type="PROSITE-ProRule" id="PRU00042"/>
    </source>
</evidence>
<keyword evidence="5" id="KW-1185">Reference proteome</keyword>
<dbReference type="GO" id="GO:0008270">
    <property type="term" value="F:zinc ion binding"/>
    <property type="evidence" value="ECO:0007669"/>
    <property type="project" value="UniProtKB-KW"/>
</dbReference>